<dbReference type="InterPro" id="IPR042098">
    <property type="entry name" value="TauD-like_sf"/>
</dbReference>
<dbReference type="Proteomes" id="UP000515154">
    <property type="component" value="Linkage group LG23"/>
</dbReference>
<proteinExistence type="inferred from homology"/>
<sequence length="281" mass="32520">MSTARKMAKSLYSLHRRMIGAEVTGVKLAEQVSDEVIEQIKKDIHVHKLLLFRNQGVISGERHVEISRWFGELESTFYKHPKSPHPDVFRVSNDERQGCRNVGRTGWHIDGSFMQQPFKFSLYYIASAPMSGGTAFVSLNDVIESLSEEKRESWEKLWMVSDRRSKLIHPLIYPHPVTKAPTLCFHLGMTEGFCWNYERDNEKWTSWEETQNILEEIHEEIIKDNRHLIYVHEWQNGDFIVSDNLAVGHEATPETQFSASEVGLRILHRTTIKGENTPSKA</sequence>
<organism evidence="7 8">
    <name type="scientific">Octopus sinensis</name>
    <name type="common">East Asian common octopus</name>
    <dbReference type="NCBI Taxonomy" id="2607531"/>
    <lineage>
        <taxon>Eukaryota</taxon>
        <taxon>Metazoa</taxon>
        <taxon>Spiralia</taxon>
        <taxon>Lophotrochozoa</taxon>
        <taxon>Mollusca</taxon>
        <taxon>Cephalopoda</taxon>
        <taxon>Coleoidea</taxon>
        <taxon>Octopodiformes</taxon>
        <taxon>Octopoda</taxon>
        <taxon>Incirrata</taxon>
        <taxon>Octopodidae</taxon>
        <taxon>Octopus</taxon>
    </lineage>
</organism>
<keyword evidence="2" id="KW-0479">Metal-binding</keyword>
<evidence type="ECO:0000256" key="5">
    <source>
        <dbReference type="ARBA" id="ARBA00023004"/>
    </source>
</evidence>
<dbReference type="PANTHER" id="PTHR43779:SF3">
    <property type="entry name" value="(3R)-3-[(CARBOXYMETHYL)AMINO]FATTY ACID OXYGENASE_DECARBOXYLASE"/>
    <property type="match status" value="1"/>
</dbReference>
<dbReference type="InterPro" id="IPR051178">
    <property type="entry name" value="TfdA_dioxygenase"/>
</dbReference>
<dbReference type="Gene3D" id="3.60.130.10">
    <property type="entry name" value="Clavaminate synthase-like"/>
    <property type="match status" value="1"/>
</dbReference>
<keyword evidence="5" id="KW-0408">Iron</keyword>
<evidence type="ECO:0000313" key="8">
    <source>
        <dbReference type="RefSeq" id="XP_029650214.1"/>
    </source>
</evidence>
<dbReference type="GO" id="GO:0051213">
    <property type="term" value="F:dioxygenase activity"/>
    <property type="evidence" value="ECO:0007669"/>
    <property type="project" value="UniProtKB-KW"/>
</dbReference>
<accession>A0A6P7TFV1</accession>
<gene>
    <name evidence="8" type="primary">LOC115223680</name>
</gene>
<evidence type="ECO:0000256" key="2">
    <source>
        <dbReference type="ARBA" id="ARBA00022723"/>
    </source>
</evidence>
<evidence type="ECO:0000313" key="7">
    <source>
        <dbReference type="Proteomes" id="UP000515154"/>
    </source>
</evidence>
<dbReference type="PANTHER" id="PTHR43779">
    <property type="entry name" value="DIOXYGENASE RV0097-RELATED"/>
    <property type="match status" value="1"/>
</dbReference>
<dbReference type="Pfam" id="PF02668">
    <property type="entry name" value="TauD"/>
    <property type="match status" value="1"/>
</dbReference>
<evidence type="ECO:0000256" key="3">
    <source>
        <dbReference type="ARBA" id="ARBA00022964"/>
    </source>
</evidence>
<dbReference type="KEGG" id="osn:115223680"/>
<evidence type="ECO:0000256" key="4">
    <source>
        <dbReference type="ARBA" id="ARBA00023002"/>
    </source>
</evidence>
<dbReference type="GO" id="GO:0046872">
    <property type="term" value="F:metal ion binding"/>
    <property type="evidence" value="ECO:0007669"/>
    <property type="project" value="UniProtKB-KW"/>
</dbReference>
<evidence type="ECO:0000259" key="6">
    <source>
        <dbReference type="Pfam" id="PF02668"/>
    </source>
</evidence>
<dbReference type="AlphaFoldDB" id="A0A6P7TFV1"/>
<keyword evidence="4" id="KW-0560">Oxidoreductase</keyword>
<keyword evidence="7" id="KW-1185">Reference proteome</keyword>
<dbReference type="SUPFAM" id="SSF51197">
    <property type="entry name" value="Clavaminate synthase-like"/>
    <property type="match status" value="1"/>
</dbReference>
<protein>
    <submittedName>
        <fullName evidence="8">Alpha-ketoglutarate-dependent sulfate ester dioxygenase-like</fullName>
    </submittedName>
</protein>
<dbReference type="InterPro" id="IPR003819">
    <property type="entry name" value="TauD/TfdA-like"/>
</dbReference>
<comment type="similarity">
    <text evidence="1">Belongs to the TfdA dioxygenase family.</text>
</comment>
<keyword evidence="3" id="KW-0223">Dioxygenase</keyword>
<reference evidence="8" key="1">
    <citation type="submission" date="2025-08" db="UniProtKB">
        <authorList>
            <consortium name="RefSeq"/>
        </authorList>
    </citation>
    <scope>IDENTIFICATION</scope>
</reference>
<name>A0A6P7TFV1_9MOLL</name>
<evidence type="ECO:0000256" key="1">
    <source>
        <dbReference type="ARBA" id="ARBA00005896"/>
    </source>
</evidence>
<feature type="domain" description="TauD/TfdA-like" evidence="6">
    <location>
        <begin position="17"/>
        <end position="270"/>
    </location>
</feature>
<dbReference type="RefSeq" id="XP_029650214.1">
    <property type="nucleotide sequence ID" value="XM_029794354.2"/>
</dbReference>